<reference evidence="2" key="1">
    <citation type="submission" date="2021-02" db="EMBL/GenBank/DDBJ databases">
        <authorList>
            <person name="Nowell W R."/>
        </authorList>
    </citation>
    <scope>NUCLEOTIDE SEQUENCE</scope>
</reference>
<comment type="caution">
    <text evidence="2">The sequence shown here is derived from an EMBL/GenBank/DDBJ whole genome shotgun (WGS) entry which is preliminary data.</text>
</comment>
<evidence type="ECO:0000313" key="2">
    <source>
        <dbReference type="EMBL" id="CAF4664236.1"/>
    </source>
</evidence>
<proteinExistence type="inferred from homology"/>
<accession>A0A821GB37</accession>
<protein>
    <recommendedName>
        <fullName evidence="4">UPAR/Ly6 domain-containing protein</fullName>
    </recommendedName>
</protein>
<dbReference type="InterPro" id="IPR005334">
    <property type="entry name" value="Tctex-1-like"/>
</dbReference>
<organism evidence="2 3">
    <name type="scientific">Rotaria socialis</name>
    <dbReference type="NCBI Taxonomy" id="392032"/>
    <lineage>
        <taxon>Eukaryota</taxon>
        <taxon>Metazoa</taxon>
        <taxon>Spiralia</taxon>
        <taxon>Gnathifera</taxon>
        <taxon>Rotifera</taxon>
        <taxon>Eurotatoria</taxon>
        <taxon>Bdelloidea</taxon>
        <taxon>Philodinida</taxon>
        <taxon>Philodinidae</taxon>
        <taxon>Rotaria</taxon>
    </lineage>
</organism>
<evidence type="ECO:0008006" key="4">
    <source>
        <dbReference type="Google" id="ProtNLM"/>
    </source>
</evidence>
<evidence type="ECO:0000313" key="3">
    <source>
        <dbReference type="Proteomes" id="UP000663848"/>
    </source>
</evidence>
<dbReference type="EMBL" id="CAJOBR010002203">
    <property type="protein sequence ID" value="CAF4664236.1"/>
    <property type="molecule type" value="Genomic_DNA"/>
</dbReference>
<dbReference type="Gene3D" id="3.30.1140.40">
    <property type="entry name" value="Tctex-1"/>
    <property type="match status" value="1"/>
</dbReference>
<dbReference type="SUPFAM" id="SSF57302">
    <property type="entry name" value="Snake toxin-like"/>
    <property type="match status" value="1"/>
</dbReference>
<evidence type="ECO:0000256" key="1">
    <source>
        <dbReference type="ARBA" id="ARBA00005361"/>
    </source>
</evidence>
<name>A0A821GB37_9BILA</name>
<dbReference type="Proteomes" id="UP000663848">
    <property type="component" value="Unassembled WGS sequence"/>
</dbReference>
<comment type="similarity">
    <text evidence="1">Belongs to the dynein light chain Tctex-type family.</text>
</comment>
<gene>
    <name evidence="2" type="ORF">QYT958_LOCUS15671</name>
</gene>
<dbReference type="InterPro" id="IPR038586">
    <property type="entry name" value="Tctex-1-like_sf"/>
</dbReference>
<dbReference type="Pfam" id="PF03645">
    <property type="entry name" value="Tctex-1"/>
    <property type="match status" value="1"/>
</dbReference>
<dbReference type="AlphaFoldDB" id="A0A821GB37"/>
<dbReference type="InterPro" id="IPR045860">
    <property type="entry name" value="Snake_toxin-like_sf"/>
</dbReference>
<sequence>MNSRSNQTNSLFIQIKPKKAFNKPYQQNIDEEKGKTEIFTSINESNENENENENEYGLIKKFNNVESNNRINKTHSRISLNISYLIEQSLKQIDEYRFKFQNKLQENKSLINYSQKSFIQNDFIKKVNSNYFINRRNSDKYNRNKLDEFNYENIFEYFEEYSHYINKLLNEYLNDDYHDNIKLKINCLSLCEQIKDFFKKLNKRYRIIVQLYTYQHLDQSIVGPETKCFLLITRVEKLPKAGFREELHWRGEKDIQTVQSIICYQCTDCPLPFSTTYPYVTLSTNTNFEAKCLTTIVKLSDGSRFITKGSAFNCPPATAATDVQLNCCGNDYCNSSVRFTPSILLLFFIFIRIYL</sequence>